<dbReference type="AlphaFoldDB" id="A0A5B9QYK4"/>
<keyword evidence="2" id="KW-0808">Transferase</keyword>
<dbReference type="RefSeq" id="WP_068130283.1">
    <property type="nucleotide sequence ID" value="NZ_CP042914.1"/>
</dbReference>
<sequence>MIGFNTTQSTPPAPVRVGFVMHKMQVAGAEVLVKQIIEQLAGEIEATVFCLDGLGELGQQLRDAGTPVIVLDRQPGFDRQVAKRLADEVNSRRIDVLHAHQYTPFFYSALARLRHRCQTKILFTEHGRHYPDIVSWKRRSANRWLLQRYAEVTTACCDFSTAALRQIEGFPRAITLRNGVVLDELPPRGDAQTQQALRAKLGLQADTPYAACVARFHPVKDHATLIRGWRQVHQQLPGAKLLLVGDGPERANIEQLIQQLSPLAPAAGERVRERGPTFASSIKFLGIRNDVADILRAVDVFTLTSVSEAASLTLLEAMASECASVVTDVGGNAEHLREGIDGFLTPRGDAEKLGERLTELLQSPDRCREMGTSARRRVIEAFNLDDVIAAYAQHYKTLQK</sequence>
<accession>A0A5B9QYK4</accession>
<dbReference type="EC" id="2.4.-.-" evidence="2"/>
<reference evidence="2 3" key="1">
    <citation type="submission" date="2019-08" db="EMBL/GenBank/DDBJ databases">
        <title>Deep-cultivation of Planctomycetes and their phenomic and genomic characterization uncovers novel biology.</title>
        <authorList>
            <person name="Wiegand S."/>
            <person name="Jogler M."/>
            <person name="Boedeker C."/>
            <person name="Pinto D."/>
            <person name="Vollmers J."/>
            <person name="Rivas-Marin E."/>
            <person name="Kohn T."/>
            <person name="Peeters S.H."/>
            <person name="Heuer A."/>
            <person name="Rast P."/>
            <person name="Oberbeckmann S."/>
            <person name="Bunk B."/>
            <person name="Jeske O."/>
            <person name="Meyerdierks A."/>
            <person name="Storesund J.E."/>
            <person name="Kallscheuer N."/>
            <person name="Luecker S."/>
            <person name="Lage O.M."/>
            <person name="Pohl T."/>
            <person name="Merkel B.J."/>
            <person name="Hornburger P."/>
            <person name="Mueller R.-W."/>
            <person name="Bruemmer F."/>
            <person name="Labrenz M."/>
            <person name="Spormann A.M."/>
            <person name="Op den Camp H."/>
            <person name="Overmann J."/>
            <person name="Amann R."/>
            <person name="Jetten M.S.M."/>
            <person name="Mascher T."/>
            <person name="Medema M.H."/>
            <person name="Devos D.P."/>
            <person name="Kaster A.-K."/>
            <person name="Ovreas L."/>
            <person name="Rohde M."/>
            <person name="Galperin M.Y."/>
            <person name="Jogler C."/>
        </authorList>
    </citation>
    <scope>NUCLEOTIDE SEQUENCE [LARGE SCALE GENOMIC DNA]</scope>
    <source>
        <strain evidence="2 3">UC8</strain>
    </source>
</reference>
<dbReference type="SUPFAM" id="SSF53756">
    <property type="entry name" value="UDP-Glycosyltransferase/glycogen phosphorylase"/>
    <property type="match status" value="1"/>
</dbReference>
<dbReference type="Proteomes" id="UP000325286">
    <property type="component" value="Chromosome"/>
</dbReference>
<dbReference type="InterPro" id="IPR028098">
    <property type="entry name" value="Glyco_trans_4-like_N"/>
</dbReference>
<dbReference type="OrthoDB" id="232381at2"/>
<dbReference type="InterPro" id="IPR050194">
    <property type="entry name" value="Glycosyltransferase_grp1"/>
</dbReference>
<keyword evidence="3" id="KW-1185">Reference proteome</keyword>
<dbReference type="Pfam" id="PF13439">
    <property type="entry name" value="Glyco_transf_4"/>
    <property type="match status" value="1"/>
</dbReference>
<dbReference type="PANTHER" id="PTHR45947:SF3">
    <property type="entry name" value="SULFOQUINOVOSYL TRANSFERASE SQD2"/>
    <property type="match status" value="1"/>
</dbReference>
<protein>
    <submittedName>
        <fullName evidence="2">Glycosyltransferase EpsD</fullName>
        <ecNumber evidence="2">2.4.-.-</ecNumber>
    </submittedName>
</protein>
<dbReference type="GO" id="GO:0016758">
    <property type="term" value="F:hexosyltransferase activity"/>
    <property type="evidence" value="ECO:0007669"/>
    <property type="project" value="TreeGrafter"/>
</dbReference>
<organism evidence="2 3">
    <name type="scientific">Roseimaritima ulvae</name>
    <dbReference type="NCBI Taxonomy" id="980254"/>
    <lineage>
        <taxon>Bacteria</taxon>
        <taxon>Pseudomonadati</taxon>
        <taxon>Planctomycetota</taxon>
        <taxon>Planctomycetia</taxon>
        <taxon>Pirellulales</taxon>
        <taxon>Pirellulaceae</taxon>
        <taxon>Roseimaritima</taxon>
    </lineage>
</organism>
<dbReference type="PANTHER" id="PTHR45947">
    <property type="entry name" value="SULFOQUINOVOSYL TRANSFERASE SQD2"/>
    <property type="match status" value="1"/>
</dbReference>
<keyword evidence="2" id="KW-0328">Glycosyltransferase</keyword>
<name>A0A5B9QYK4_9BACT</name>
<feature type="domain" description="Glycosyltransferase subfamily 4-like N-terminal" evidence="1">
    <location>
        <begin position="27"/>
        <end position="183"/>
    </location>
</feature>
<dbReference type="Pfam" id="PF13692">
    <property type="entry name" value="Glyco_trans_1_4"/>
    <property type="match status" value="1"/>
</dbReference>
<gene>
    <name evidence="2" type="primary">epsD_2</name>
    <name evidence="2" type="ORF">UC8_45140</name>
</gene>
<dbReference type="EMBL" id="CP042914">
    <property type="protein sequence ID" value="QEG42475.1"/>
    <property type="molecule type" value="Genomic_DNA"/>
</dbReference>
<dbReference type="KEGG" id="rul:UC8_45140"/>
<evidence type="ECO:0000313" key="3">
    <source>
        <dbReference type="Proteomes" id="UP000325286"/>
    </source>
</evidence>
<dbReference type="Gene3D" id="3.40.50.2000">
    <property type="entry name" value="Glycogen Phosphorylase B"/>
    <property type="match status" value="2"/>
</dbReference>
<evidence type="ECO:0000313" key="2">
    <source>
        <dbReference type="EMBL" id="QEG42475.1"/>
    </source>
</evidence>
<evidence type="ECO:0000259" key="1">
    <source>
        <dbReference type="Pfam" id="PF13439"/>
    </source>
</evidence>
<proteinExistence type="predicted"/>